<dbReference type="Pfam" id="PF00732">
    <property type="entry name" value="GMC_oxred_N"/>
    <property type="match status" value="1"/>
</dbReference>
<dbReference type="Gene3D" id="3.50.50.60">
    <property type="entry name" value="FAD/NAD(P)-binding domain"/>
    <property type="match status" value="2"/>
</dbReference>
<evidence type="ECO:0000256" key="2">
    <source>
        <dbReference type="ARBA" id="ARBA00022630"/>
    </source>
</evidence>
<feature type="domain" description="FAD-dependent oxidoreductase 2 FAD-binding" evidence="6">
    <location>
        <begin position="196"/>
        <end position="229"/>
    </location>
</feature>
<feature type="domain" description="Glucose-methanol-choline oxidoreductase C-terminal" evidence="7">
    <location>
        <begin position="577"/>
        <end position="642"/>
    </location>
</feature>
<dbReference type="InterPro" id="IPR007867">
    <property type="entry name" value="GMC_OxRtase_C"/>
</dbReference>
<dbReference type="Pfam" id="PF00890">
    <property type="entry name" value="FAD_binding_2"/>
    <property type="match status" value="1"/>
</dbReference>
<name>A0ABR1PBK5_DIAER</name>
<protein>
    <recommendedName>
        <fullName evidence="10">Long-chain-alcohol oxidase</fullName>
    </recommendedName>
</protein>
<accession>A0ABR1PBK5</accession>
<comment type="similarity">
    <text evidence="1">Belongs to the GMC oxidoreductase family.</text>
</comment>
<evidence type="ECO:0008006" key="10">
    <source>
        <dbReference type="Google" id="ProtNLM"/>
    </source>
</evidence>
<dbReference type="SUPFAM" id="SSF51905">
    <property type="entry name" value="FAD/NAD(P)-binding domain"/>
    <property type="match status" value="1"/>
</dbReference>
<dbReference type="Proteomes" id="UP001430848">
    <property type="component" value="Unassembled WGS sequence"/>
</dbReference>
<organism evidence="8 9">
    <name type="scientific">Diaporthe eres</name>
    <name type="common">Phomopsis oblonga</name>
    <dbReference type="NCBI Taxonomy" id="83184"/>
    <lineage>
        <taxon>Eukaryota</taxon>
        <taxon>Fungi</taxon>
        <taxon>Dikarya</taxon>
        <taxon>Ascomycota</taxon>
        <taxon>Pezizomycotina</taxon>
        <taxon>Sordariomycetes</taxon>
        <taxon>Sordariomycetidae</taxon>
        <taxon>Diaporthales</taxon>
        <taxon>Diaporthaceae</taxon>
        <taxon>Diaporthe</taxon>
        <taxon>Diaporthe eres species complex</taxon>
    </lineage>
</organism>
<keyword evidence="4" id="KW-0560">Oxidoreductase</keyword>
<evidence type="ECO:0000259" key="7">
    <source>
        <dbReference type="Pfam" id="PF05199"/>
    </source>
</evidence>
<keyword evidence="3" id="KW-0274">FAD</keyword>
<keyword evidence="2" id="KW-0285">Flavoprotein</keyword>
<evidence type="ECO:0000256" key="4">
    <source>
        <dbReference type="ARBA" id="ARBA00023002"/>
    </source>
</evidence>
<evidence type="ECO:0000256" key="3">
    <source>
        <dbReference type="ARBA" id="ARBA00022827"/>
    </source>
</evidence>
<keyword evidence="9" id="KW-1185">Reference proteome</keyword>
<dbReference type="Pfam" id="PF05199">
    <property type="entry name" value="GMC_oxred_C"/>
    <property type="match status" value="1"/>
</dbReference>
<evidence type="ECO:0000313" key="9">
    <source>
        <dbReference type="Proteomes" id="UP001430848"/>
    </source>
</evidence>
<evidence type="ECO:0000313" key="8">
    <source>
        <dbReference type="EMBL" id="KAK7731648.1"/>
    </source>
</evidence>
<dbReference type="PANTHER" id="PTHR46056:SF12">
    <property type="entry name" value="LONG-CHAIN-ALCOHOL OXIDASE"/>
    <property type="match status" value="1"/>
</dbReference>
<sequence length="658" mass="70729">MVLTGDIIAPESPALPAIPPDDFWSETEWAVFNAILDTIVPAVVSKSALTDKEGQLAIPDGEYSAVLARARATTLESQDEVSLKAFMEDKASTHPAVREVSLRIAARLSDVQKDGLKRLLKLLSMRNLARSFVRISQVSWLMSSPTFREVTGYPDIPVNWKPGLDFGYKFLQFPAPAPGSKPEPESETAPATIETDVVIVGSGCGGAVAAKILAEAGHRVVVVDKGYNFPTSMLPLPGPVASRYLFDKSVTHSVDGSIGIVAGATWGGGGTVNWSVSLRTQDFVRKEWAARGLDWFESNEYDECLDRVCERMGVAIDPVVQSPRGQVLLDGSRRLGWKAGVCPQNTGGKEHSCGHCTMGCGSGDKQGPTQTWLPDAARAGAEFIEGFAVDRVLFDEVDGSKTATGVSLALDEERTHGAIITSYCSQFEDLDGHGHGVKLETTNMTPYTCLSAMPWRSGLDFKLSALRYRHFGAFISVARDRDPGKVLMDPATGGLQIDYTPSAFDRAHAVEGDIALCKIMYATGAREINPFIHGVEPYVRDDAELQAAAEAVARAGGGLFQIDDARFSAWLDGARRLGNVLGNPPCSSAHQMGTCRMSASEADGVVDPFGKVWDTEGLYVADSSVFPSASGVNPMITVMAIADRIARAVDRDLRGEKH</sequence>
<reference evidence="8 9" key="1">
    <citation type="submission" date="2024-02" db="EMBL/GenBank/DDBJ databases">
        <title>De novo assembly and annotation of 12 fungi associated with fruit tree decline syndrome in Ontario, Canada.</title>
        <authorList>
            <person name="Sulman M."/>
            <person name="Ellouze W."/>
            <person name="Ilyukhin E."/>
        </authorList>
    </citation>
    <scope>NUCLEOTIDE SEQUENCE [LARGE SCALE GENOMIC DNA]</scope>
    <source>
        <strain evidence="8 9">M169</strain>
    </source>
</reference>
<dbReference type="InterPro" id="IPR036188">
    <property type="entry name" value="FAD/NAD-bd_sf"/>
</dbReference>
<feature type="domain" description="Glucose-methanol-choline oxidoreductase N-terminal" evidence="5">
    <location>
        <begin position="249"/>
        <end position="414"/>
    </location>
</feature>
<gene>
    <name evidence="8" type="ORF">SLS63_005335</name>
</gene>
<proteinExistence type="inferred from homology"/>
<dbReference type="EMBL" id="JAKNSF020000022">
    <property type="protein sequence ID" value="KAK7731648.1"/>
    <property type="molecule type" value="Genomic_DNA"/>
</dbReference>
<evidence type="ECO:0000259" key="6">
    <source>
        <dbReference type="Pfam" id="PF00890"/>
    </source>
</evidence>
<dbReference type="PANTHER" id="PTHR46056">
    <property type="entry name" value="LONG-CHAIN-ALCOHOL OXIDASE"/>
    <property type="match status" value="1"/>
</dbReference>
<evidence type="ECO:0000256" key="1">
    <source>
        <dbReference type="ARBA" id="ARBA00010790"/>
    </source>
</evidence>
<evidence type="ECO:0000259" key="5">
    <source>
        <dbReference type="Pfam" id="PF00732"/>
    </source>
</evidence>
<dbReference type="InterPro" id="IPR000172">
    <property type="entry name" value="GMC_OxRdtase_N"/>
</dbReference>
<dbReference type="InterPro" id="IPR003953">
    <property type="entry name" value="FAD-dep_OxRdtase_2_FAD-bd"/>
</dbReference>
<comment type="caution">
    <text evidence="8">The sequence shown here is derived from an EMBL/GenBank/DDBJ whole genome shotgun (WGS) entry which is preliminary data.</text>
</comment>